<evidence type="ECO:0000256" key="1">
    <source>
        <dbReference type="SAM" id="MobiDB-lite"/>
    </source>
</evidence>
<dbReference type="EnsemblMetazoa" id="CLYHEMT009465.1">
    <property type="protein sequence ID" value="CLYHEMP009465.1"/>
    <property type="gene ID" value="CLYHEMG009465"/>
</dbReference>
<accession>A0A7M5VB80</accession>
<feature type="compositionally biased region" description="Basic and acidic residues" evidence="1">
    <location>
        <begin position="47"/>
        <end position="59"/>
    </location>
</feature>
<dbReference type="AlphaFoldDB" id="A0A7M5VB80"/>
<sequence length="99" mass="11645">MMELDCNQFDRESIFDSYLESINQPLFQAVLPSNDVDFDMQDMHMQHQEEGEVVRKEETANNDDDVVDDDYQDDNDGNNINNNDFNHTTIIITKMTIFF</sequence>
<feature type="compositionally biased region" description="Acidic residues" evidence="1">
    <location>
        <begin position="60"/>
        <end position="76"/>
    </location>
</feature>
<feature type="region of interest" description="Disordered" evidence="1">
    <location>
        <begin position="47"/>
        <end position="84"/>
    </location>
</feature>
<organism evidence="2 3">
    <name type="scientific">Clytia hemisphaerica</name>
    <dbReference type="NCBI Taxonomy" id="252671"/>
    <lineage>
        <taxon>Eukaryota</taxon>
        <taxon>Metazoa</taxon>
        <taxon>Cnidaria</taxon>
        <taxon>Hydrozoa</taxon>
        <taxon>Hydroidolina</taxon>
        <taxon>Leptothecata</taxon>
        <taxon>Obeliida</taxon>
        <taxon>Clytiidae</taxon>
        <taxon>Clytia</taxon>
    </lineage>
</organism>
<dbReference type="Proteomes" id="UP000594262">
    <property type="component" value="Unplaced"/>
</dbReference>
<evidence type="ECO:0000313" key="2">
    <source>
        <dbReference type="EnsemblMetazoa" id="CLYHEMP009465.1"/>
    </source>
</evidence>
<protein>
    <submittedName>
        <fullName evidence="2">Uncharacterized protein</fullName>
    </submittedName>
</protein>
<name>A0A7M5VB80_9CNID</name>
<proteinExistence type="predicted"/>
<evidence type="ECO:0000313" key="3">
    <source>
        <dbReference type="Proteomes" id="UP000594262"/>
    </source>
</evidence>
<reference evidence="2" key="1">
    <citation type="submission" date="2021-01" db="UniProtKB">
        <authorList>
            <consortium name="EnsemblMetazoa"/>
        </authorList>
    </citation>
    <scope>IDENTIFICATION</scope>
</reference>
<keyword evidence="3" id="KW-1185">Reference proteome</keyword>